<dbReference type="InterPro" id="IPR001451">
    <property type="entry name" value="Hexapep"/>
</dbReference>
<organism evidence="3 4">
    <name type="scientific">Sinorhizobium saheli</name>
    <dbReference type="NCBI Taxonomy" id="36856"/>
    <lineage>
        <taxon>Bacteria</taxon>
        <taxon>Pseudomonadati</taxon>
        <taxon>Pseudomonadota</taxon>
        <taxon>Alphaproteobacteria</taxon>
        <taxon>Hyphomicrobiales</taxon>
        <taxon>Rhizobiaceae</taxon>
        <taxon>Sinorhizobium/Ensifer group</taxon>
        <taxon>Sinorhizobium</taxon>
    </lineage>
</organism>
<comment type="caution">
    <text evidence="3">The sequence shown here is derived from an EMBL/GenBank/DDBJ whole genome shotgun (WGS) entry which is preliminary data.</text>
</comment>
<keyword evidence="4" id="KW-1185">Reference proteome</keyword>
<dbReference type="STRING" id="36856.ATB98_20955"/>
<dbReference type="EMBL" id="LNQB01000059">
    <property type="protein sequence ID" value="OAP48791.1"/>
    <property type="molecule type" value="Genomic_DNA"/>
</dbReference>
<protein>
    <submittedName>
        <fullName evidence="3">Acetyltransferase</fullName>
    </submittedName>
</protein>
<dbReference type="Gene3D" id="2.160.10.10">
    <property type="entry name" value="Hexapeptide repeat proteins"/>
    <property type="match status" value="1"/>
</dbReference>
<evidence type="ECO:0000256" key="2">
    <source>
        <dbReference type="ARBA" id="ARBA00022679"/>
    </source>
</evidence>
<dbReference type="CDD" id="cd04647">
    <property type="entry name" value="LbH_MAT_like"/>
    <property type="match status" value="1"/>
</dbReference>
<dbReference type="AlphaFoldDB" id="A0A178YNB7"/>
<keyword evidence="2 3" id="KW-0808">Transferase</keyword>
<reference evidence="3 4" key="1">
    <citation type="submission" date="2015-11" db="EMBL/GenBank/DDBJ databases">
        <title>Ensifer anhuiense sp. nov., an effective nitrogen fixation bacterium with Glycine soja.</title>
        <authorList>
            <person name="Yan H."/>
            <person name="Chen W."/>
        </authorList>
    </citation>
    <scope>NUCLEOTIDE SEQUENCE [LARGE SCALE GENOMIC DNA]</scope>
    <source>
        <strain evidence="3 4">LMG 7837</strain>
    </source>
</reference>
<gene>
    <name evidence="3" type="ORF">ATB98_20955</name>
</gene>
<evidence type="ECO:0000313" key="4">
    <source>
        <dbReference type="Proteomes" id="UP000078507"/>
    </source>
</evidence>
<comment type="similarity">
    <text evidence="1">Belongs to the transferase hexapeptide repeat family.</text>
</comment>
<dbReference type="SUPFAM" id="SSF51161">
    <property type="entry name" value="Trimeric LpxA-like enzymes"/>
    <property type="match status" value="1"/>
</dbReference>
<dbReference type="Pfam" id="PF00132">
    <property type="entry name" value="Hexapep"/>
    <property type="match status" value="1"/>
</dbReference>
<sequence>MIEVHPTAKISALCDIEESVRGTRIVVGEASVIDSFVKIKPAGGAGDLVIGRFCYVNSGCVFYTGNGIRIADNVLIAANCTFAPVNHAFMDKGRLIREQGFQPSRGGIVVEEDVWIGANSVILDGAVLRKGCVIAAGSIVRGEVEAYTICGGNPLRRLGERS</sequence>
<dbReference type="PANTHER" id="PTHR23416:SF23">
    <property type="entry name" value="ACETYLTRANSFERASE C18B11.09C-RELATED"/>
    <property type="match status" value="1"/>
</dbReference>
<evidence type="ECO:0000313" key="3">
    <source>
        <dbReference type="EMBL" id="OAP48791.1"/>
    </source>
</evidence>
<name>A0A178YNB7_SINSA</name>
<dbReference type="GO" id="GO:0005829">
    <property type="term" value="C:cytosol"/>
    <property type="evidence" value="ECO:0007669"/>
    <property type="project" value="TreeGrafter"/>
</dbReference>
<dbReference type="PANTHER" id="PTHR23416">
    <property type="entry name" value="SIALIC ACID SYNTHASE-RELATED"/>
    <property type="match status" value="1"/>
</dbReference>
<dbReference type="GO" id="GO:0008374">
    <property type="term" value="F:O-acyltransferase activity"/>
    <property type="evidence" value="ECO:0007669"/>
    <property type="project" value="TreeGrafter"/>
</dbReference>
<evidence type="ECO:0000256" key="1">
    <source>
        <dbReference type="ARBA" id="ARBA00007274"/>
    </source>
</evidence>
<dbReference type="InterPro" id="IPR051159">
    <property type="entry name" value="Hexapeptide_acetyltransf"/>
</dbReference>
<proteinExistence type="inferred from homology"/>
<dbReference type="OrthoDB" id="9815592at2"/>
<dbReference type="Proteomes" id="UP000078507">
    <property type="component" value="Unassembled WGS sequence"/>
</dbReference>
<dbReference type="RefSeq" id="WP_066870043.1">
    <property type="nucleotide sequence ID" value="NZ_LNQB01000059.1"/>
</dbReference>
<dbReference type="InterPro" id="IPR011004">
    <property type="entry name" value="Trimer_LpxA-like_sf"/>
</dbReference>
<accession>A0A178YNB7</accession>